<dbReference type="AlphaFoldDB" id="J9HIL9"/>
<keyword evidence="1" id="KW-0472">Membrane</keyword>
<protein>
    <submittedName>
        <fullName evidence="2">AAEL017540-PA</fullName>
    </submittedName>
</protein>
<evidence type="ECO:0000313" key="3">
    <source>
        <dbReference type="Proteomes" id="UP000682892"/>
    </source>
</evidence>
<accession>J9HIL9</accession>
<evidence type="ECO:0000256" key="1">
    <source>
        <dbReference type="SAM" id="Phobius"/>
    </source>
</evidence>
<organism evidence="2 3">
    <name type="scientific">Aedes aegypti</name>
    <name type="common">Yellowfever mosquito</name>
    <name type="synonym">Culex aegypti</name>
    <dbReference type="NCBI Taxonomy" id="7159"/>
    <lineage>
        <taxon>Eukaryota</taxon>
        <taxon>Metazoa</taxon>
        <taxon>Ecdysozoa</taxon>
        <taxon>Arthropoda</taxon>
        <taxon>Hexapoda</taxon>
        <taxon>Insecta</taxon>
        <taxon>Pterygota</taxon>
        <taxon>Neoptera</taxon>
        <taxon>Endopterygota</taxon>
        <taxon>Diptera</taxon>
        <taxon>Nematocera</taxon>
        <taxon>Culicoidea</taxon>
        <taxon>Culicidae</taxon>
        <taxon>Culicinae</taxon>
        <taxon>Aedini</taxon>
        <taxon>Aedes</taxon>
        <taxon>Stegomyia</taxon>
    </lineage>
</organism>
<keyword evidence="1" id="KW-1133">Transmembrane helix</keyword>
<dbReference type="Proteomes" id="UP000682892">
    <property type="component" value="Unassembled WGS sequence"/>
</dbReference>
<dbReference type="PaxDb" id="7159-AAEL017540-PA"/>
<reference evidence="2" key="2">
    <citation type="journal article" date="2007" name="Science">
        <title>Genome sequence of Aedes aegypti, a major arbovirus vector.</title>
        <authorList>
            <person name="Nene V."/>
            <person name="Wortman J.R."/>
            <person name="Lawson D."/>
            <person name="Haas B."/>
            <person name="Kodira C."/>
            <person name="Tu Z.J."/>
            <person name="Loftus B."/>
            <person name="Xi Z."/>
            <person name="Megy K."/>
            <person name="Grabherr M."/>
            <person name="Ren Q."/>
            <person name="Zdobnov E.M."/>
            <person name="Lobo N.F."/>
            <person name="Campbell K.S."/>
            <person name="Brown S.E."/>
            <person name="Bonaldo M.F."/>
            <person name="Zhu J."/>
            <person name="Sinkins S.P."/>
            <person name="Hogenkamp D.G."/>
            <person name="Amedeo P."/>
            <person name="Arensburger P."/>
            <person name="Atkinson P.W."/>
            <person name="Bidwell S."/>
            <person name="Biedler J."/>
            <person name="Birney E."/>
            <person name="Bruggner R.V."/>
            <person name="Costas J."/>
            <person name="Coy M.R."/>
            <person name="Crabtree J."/>
            <person name="Crawford M."/>
            <person name="Debruyn B."/>
            <person name="Decaprio D."/>
            <person name="Eiglmeier K."/>
            <person name="Eisenstadt E."/>
            <person name="El-Dorry H."/>
            <person name="Gelbart W.M."/>
            <person name="Gomes S.L."/>
            <person name="Hammond M."/>
            <person name="Hannick L.I."/>
            <person name="Hogan J.R."/>
            <person name="Holmes M.H."/>
            <person name="Jaffe D."/>
            <person name="Johnston J.S."/>
            <person name="Kennedy R.C."/>
            <person name="Koo H."/>
            <person name="Kravitz S."/>
            <person name="Kriventseva E.V."/>
            <person name="Kulp D."/>
            <person name="Labutti K."/>
            <person name="Lee E."/>
            <person name="Li S."/>
            <person name="Lovin D.D."/>
            <person name="Mao C."/>
            <person name="Mauceli E."/>
            <person name="Menck C.F."/>
            <person name="Miller J.R."/>
            <person name="Montgomery P."/>
            <person name="Mori A."/>
            <person name="Nascimento A.L."/>
            <person name="Naveira H.F."/>
            <person name="Nusbaum C."/>
            <person name="O'leary S."/>
            <person name="Orvis J."/>
            <person name="Pertea M."/>
            <person name="Quesneville H."/>
            <person name="Reidenbach K.R."/>
            <person name="Rogers Y.H."/>
            <person name="Roth C.W."/>
            <person name="Schneider J.R."/>
            <person name="Schatz M."/>
            <person name="Shumway M."/>
            <person name="Stanke M."/>
            <person name="Stinson E.O."/>
            <person name="Tubio J.M."/>
            <person name="Vanzee J.P."/>
            <person name="Verjovski-Almeida S."/>
            <person name="Werner D."/>
            <person name="White O."/>
            <person name="Wyder S."/>
            <person name="Zeng Q."/>
            <person name="Zhao Q."/>
            <person name="Zhao Y."/>
            <person name="Hill C.A."/>
            <person name="Raikhel A.S."/>
            <person name="Soares M.B."/>
            <person name="Knudson D.L."/>
            <person name="Lee N.H."/>
            <person name="Galagan J."/>
            <person name="Salzberg S.L."/>
            <person name="Paulsen I.T."/>
            <person name="Dimopoulos G."/>
            <person name="Collins F.H."/>
            <person name="Birren B."/>
            <person name="Fraser-Liggett C.M."/>
            <person name="Severson D.W."/>
        </authorList>
    </citation>
    <scope>NUCLEOTIDE SEQUENCE [LARGE SCALE GENOMIC DNA]</scope>
    <source>
        <strain evidence="2">Liverpool</strain>
    </source>
</reference>
<reference evidence="2" key="3">
    <citation type="submission" date="2012-09" db="EMBL/GenBank/DDBJ databases">
        <authorList>
            <consortium name="VectorBase"/>
        </authorList>
    </citation>
    <scope>NUCLEOTIDE SEQUENCE</scope>
    <source>
        <strain evidence="2">Liverpool</strain>
    </source>
</reference>
<sequence>MLNCFCGLFVGLKICFISVIIYFKFENPSNFYSILFFFYDKYYINIEKHTHNIFCIKHFIFHCLR</sequence>
<proteinExistence type="predicted"/>
<gene>
    <name evidence="2" type="ORF">AaeL_AAEL017540</name>
</gene>
<reference evidence="2" key="1">
    <citation type="submission" date="2005-10" db="EMBL/GenBank/DDBJ databases">
        <authorList>
            <person name="Loftus B.J."/>
            <person name="Nene V.M."/>
            <person name="Hannick L.I."/>
            <person name="Bidwell S."/>
            <person name="Haas B."/>
            <person name="Amedeo P."/>
            <person name="Orvis J."/>
            <person name="Wortman J.R."/>
            <person name="White O.R."/>
            <person name="Salzberg S."/>
            <person name="Shumway M."/>
            <person name="Koo H."/>
            <person name="Zhao Y."/>
            <person name="Holmes M."/>
            <person name="Miller J."/>
            <person name="Schatz M."/>
            <person name="Pop M."/>
            <person name="Pai G."/>
            <person name="Utterback T."/>
            <person name="Rogers Y.-H."/>
            <person name="Kravitz S."/>
            <person name="Fraser C.M."/>
        </authorList>
    </citation>
    <scope>NUCLEOTIDE SEQUENCE</scope>
    <source>
        <strain evidence="2">Liverpool</strain>
    </source>
</reference>
<dbReference type="EMBL" id="CH477483">
    <property type="protein sequence ID" value="EJY57729.1"/>
    <property type="molecule type" value="Genomic_DNA"/>
</dbReference>
<feature type="transmembrane region" description="Helical" evidence="1">
    <location>
        <begin position="7"/>
        <end position="25"/>
    </location>
</feature>
<keyword evidence="1" id="KW-0812">Transmembrane</keyword>
<name>J9HIL9_AEDAE</name>
<evidence type="ECO:0000313" key="2">
    <source>
        <dbReference type="EMBL" id="EJY57729.1"/>
    </source>
</evidence>
<dbReference type="HOGENOM" id="CLU_2851531_0_0_1"/>